<keyword evidence="2" id="KW-1185">Reference proteome</keyword>
<gene>
    <name evidence="1" type="ORF">NUW58_g3792</name>
</gene>
<organism evidence="1 2">
    <name type="scientific">Xylaria curta</name>
    <dbReference type="NCBI Taxonomy" id="42375"/>
    <lineage>
        <taxon>Eukaryota</taxon>
        <taxon>Fungi</taxon>
        <taxon>Dikarya</taxon>
        <taxon>Ascomycota</taxon>
        <taxon>Pezizomycotina</taxon>
        <taxon>Sordariomycetes</taxon>
        <taxon>Xylariomycetidae</taxon>
        <taxon>Xylariales</taxon>
        <taxon>Xylariaceae</taxon>
        <taxon>Xylaria</taxon>
    </lineage>
</organism>
<protein>
    <submittedName>
        <fullName evidence="1">Uncharacterized protein</fullName>
    </submittedName>
</protein>
<accession>A0ACC1P9B3</accession>
<reference evidence="1" key="1">
    <citation type="submission" date="2022-10" db="EMBL/GenBank/DDBJ databases">
        <title>Genome Sequence of Xylaria curta.</title>
        <authorList>
            <person name="Buettner E."/>
        </authorList>
    </citation>
    <scope>NUCLEOTIDE SEQUENCE</scope>
    <source>
        <strain evidence="1">Babe10</strain>
    </source>
</reference>
<dbReference type="EMBL" id="JAPDGR010000606">
    <property type="protein sequence ID" value="KAJ2988789.1"/>
    <property type="molecule type" value="Genomic_DNA"/>
</dbReference>
<evidence type="ECO:0000313" key="2">
    <source>
        <dbReference type="Proteomes" id="UP001143856"/>
    </source>
</evidence>
<dbReference type="Proteomes" id="UP001143856">
    <property type="component" value="Unassembled WGS sequence"/>
</dbReference>
<sequence length="133" mass="14533">MGDGNTDGDASGSSAVARKKTAITYEKYIAMVNLIVSRVNDDEASGAGEGVDGEDLVQWYLEQKEEDLDNEEDYHREMDIAKMVLKKMVKDNILMAVRGEGLAEEDAEGAQSTAGPSQKVVYVLHPNCAVEEY</sequence>
<name>A0ACC1P9B3_9PEZI</name>
<proteinExistence type="predicted"/>
<evidence type="ECO:0000313" key="1">
    <source>
        <dbReference type="EMBL" id="KAJ2988789.1"/>
    </source>
</evidence>
<comment type="caution">
    <text evidence="1">The sequence shown here is derived from an EMBL/GenBank/DDBJ whole genome shotgun (WGS) entry which is preliminary data.</text>
</comment>